<protein>
    <submittedName>
        <fullName evidence="2">Lipoprotein</fullName>
    </submittedName>
</protein>
<keyword evidence="2" id="KW-0449">Lipoprotein</keyword>
<name>A0A1H5HNJ1_9PSED</name>
<evidence type="ECO:0000256" key="1">
    <source>
        <dbReference type="SAM" id="SignalP"/>
    </source>
</evidence>
<accession>A0A1H5HNJ1</accession>
<evidence type="ECO:0000313" key="2">
    <source>
        <dbReference type="EMBL" id="SEE29420.1"/>
    </source>
</evidence>
<dbReference type="PROSITE" id="PS51257">
    <property type="entry name" value="PROKAR_LIPOPROTEIN"/>
    <property type="match status" value="1"/>
</dbReference>
<keyword evidence="1" id="KW-0732">Signal</keyword>
<dbReference type="EMBL" id="FNTS01000002">
    <property type="protein sequence ID" value="SEE29420.1"/>
    <property type="molecule type" value="Genomic_DNA"/>
</dbReference>
<feature type="chain" id="PRO_5045508494" evidence="1">
    <location>
        <begin position="25"/>
        <end position="224"/>
    </location>
</feature>
<gene>
    <name evidence="2" type="ORF">SAMN04515675_4809</name>
</gene>
<evidence type="ECO:0000313" key="3">
    <source>
        <dbReference type="Proteomes" id="UP000182179"/>
    </source>
</evidence>
<comment type="caution">
    <text evidence="2">The sequence shown here is derived from an EMBL/GenBank/DDBJ whole genome shotgun (WGS) entry which is preliminary data.</text>
</comment>
<sequence>MMRAVRTLALFALLPLFTACQLLESEPAKPSTAGLTRMQGELTAVGSKLLFQPCGDKRNYVVNDTGGTSVLQEAASLAGQQGLLFADLRGKFSGVASGTEGSVDLQQLYRVERSTSACNDPDFKRMILRANGHKPAWAMNVTAKGMVLEREGQPPLAVPYVEEQLGDGRFNLMTEANNQHIELWVAPQRCVDPVSGSLQHMTAELRVNGQVQRGCAAFGGSRDD</sequence>
<dbReference type="Proteomes" id="UP000182179">
    <property type="component" value="Unassembled WGS sequence"/>
</dbReference>
<keyword evidence="3" id="KW-1185">Reference proteome</keyword>
<organism evidence="2 3">
    <name type="scientific">Pseudomonas costantinii</name>
    <dbReference type="NCBI Taxonomy" id="168469"/>
    <lineage>
        <taxon>Bacteria</taxon>
        <taxon>Pseudomonadati</taxon>
        <taxon>Pseudomonadota</taxon>
        <taxon>Gammaproteobacteria</taxon>
        <taxon>Pseudomonadales</taxon>
        <taxon>Pseudomonadaceae</taxon>
        <taxon>Pseudomonas</taxon>
    </lineage>
</organism>
<proteinExistence type="predicted"/>
<feature type="signal peptide" evidence="1">
    <location>
        <begin position="1"/>
        <end position="24"/>
    </location>
</feature>
<reference evidence="2 3" key="1">
    <citation type="submission" date="2016-10" db="EMBL/GenBank/DDBJ databases">
        <authorList>
            <person name="Varghese N."/>
            <person name="Submissions S."/>
        </authorList>
    </citation>
    <scope>NUCLEOTIDE SEQUENCE [LARGE SCALE GENOMIC DNA]</scope>
    <source>
        <strain evidence="2 3">BS2773</strain>
    </source>
</reference>